<proteinExistence type="predicted"/>
<evidence type="ECO:0000313" key="11">
    <source>
        <dbReference type="Proteomes" id="UP001367676"/>
    </source>
</evidence>
<dbReference type="InterPro" id="IPR000387">
    <property type="entry name" value="Tyr_Pase_dom"/>
</dbReference>
<feature type="compositionally biased region" description="Low complexity" evidence="6">
    <location>
        <begin position="82"/>
        <end position="99"/>
    </location>
</feature>
<dbReference type="EC" id="3.1.3.48" evidence="1"/>
<evidence type="ECO:0000256" key="4">
    <source>
        <dbReference type="ARBA" id="ARBA00022912"/>
    </source>
</evidence>
<evidence type="ECO:0000259" key="9">
    <source>
        <dbReference type="PROSITE" id="PS50056"/>
    </source>
</evidence>
<dbReference type="GO" id="GO:0005886">
    <property type="term" value="C:plasma membrane"/>
    <property type="evidence" value="ECO:0007669"/>
    <property type="project" value="TreeGrafter"/>
</dbReference>
<evidence type="ECO:0000256" key="3">
    <source>
        <dbReference type="ARBA" id="ARBA00022801"/>
    </source>
</evidence>
<dbReference type="GO" id="GO:0019901">
    <property type="term" value="F:protein kinase binding"/>
    <property type="evidence" value="ECO:0007669"/>
    <property type="project" value="TreeGrafter"/>
</dbReference>
<keyword evidence="11" id="KW-1185">Reference proteome</keyword>
<dbReference type="InterPro" id="IPR003595">
    <property type="entry name" value="Tyr_Pase_cat"/>
</dbReference>
<evidence type="ECO:0000256" key="7">
    <source>
        <dbReference type="SAM" id="Phobius"/>
    </source>
</evidence>
<feature type="region of interest" description="Disordered" evidence="6">
    <location>
        <begin position="665"/>
        <end position="687"/>
    </location>
</feature>
<dbReference type="InterPro" id="IPR016130">
    <property type="entry name" value="Tyr_Pase_AS"/>
</dbReference>
<gene>
    <name evidence="10" type="ORF">V9T40_009727</name>
</gene>
<dbReference type="CDD" id="cd00047">
    <property type="entry name" value="PTPc"/>
    <property type="match status" value="1"/>
</dbReference>
<organism evidence="10 11">
    <name type="scientific">Parthenolecanium corni</name>
    <dbReference type="NCBI Taxonomy" id="536013"/>
    <lineage>
        <taxon>Eukaryota</taxon>
        <taxon>Metazoa</taxon>
        <taxon>Ecdysozoa</taxon>
        <taxon>Arthropoda</taxon>
        <taxon>Hexapoda</taxon>
        <taxon>Insecta</taxon>
        <taxon>Pterygota</taxon>
        <taxon>Neoptera</taxon>
        <taxon>Paraneoptera</taxon>
        <taxon>Hemiptera</taxon>
        <taxon>Sternorrhyncha</taxon>
        <taxon>Coccoidea</taxon>
        <taxon>Coccidae</taxon>
        <taxon>Parthenolecanium</taxon>
    </lineage>
</organism>
<keyword evidence="2" id="KW-0597">Phosphoprotein</keyword>
<dbReference type="SMART" id="SM00404">
    <property type="entry name" value="PTPc_motif"/>
    <property type="match status" value="1"/>
</dbReference>
<dbReference type="Proteomes" id="UP001367676">
    <property type="component" value="Unassembled WGS sequence"/>
</dbReference>
<dbReference type="PROSITE" id="PS50056">
    <property type="entry name" value="TYR_PHOSPHATASE_2"/>
    <property type="match status" value="1"/>
</dbReference>
<dbReference type="GO" id="GO:0004725">
    <property type="term" value="F:protein tyrosine phosphatase activity"/>
    <property type="evidence" value="ECO:0007669"/>
    <property type="project" value="UniProtKB-EC"/>
</dbReference>
<feature type="domain" description="Tyrosine-protein phosphatase" evidence="8">
    <location>
        <begin position="1228"/>
        <end position="1464"/>
    </location>
</feature>
<feature type="compositionally biased region" description="Low complexity" evidence="6">
    <location>
        <begin position="379"/>
        <end position="390"/>
    </location>
</feature>
<dbReference type="PANTHER" id="PTHR46198">
    <property type="entry name" value="PROTEIN-TYROSINE-PHOSPHATASE"/>
    <property type="match status" value="1"/>
</dbReference>
<dbReference type="InterPro" id="IPR000242">
    <property type="entry name" value="PTP_cat"/>
</dbReference>
<dbReference type="GO" id="GO:0048666">
    <property type="term" value="P:neuron development"/>
    <property type="evidence" value="ECO:0007669"/>
    <property type="project" value="UniProtKB-ARBA"/>
</dbReference>
<dbReference type="PROSITE" id="PS50055">
    <property type="entry name" value="TYR_PHOSPHATASE_PTP"/>
    <property type="match status" value="1"/>
</dbReference>
<feature type="region of interest" description="Disordered" evidence="6">
    <location>
        <begin position="847"/>
        <end position="987"/>
    </location>
</feature>
<feature type="domain" description="Tyrosine specific protein phosphatases" evidence="9">
    <location>
        <begin position="1384"/>
        <end position="1455"/>
    </location>
</feature>
<feature type="compositionally biased region" description="Basic and acidic residues" evidence="6">
    <location>
        <begin position="102"/>
        <end position="120"/>
    </location>
</feature>
<reference evidence="10 11" key="1">
    <citation type="submission" date="2024-03" db="EMBL/GenBank/DDBJ databases">
        <title>Adaptation during the transition from Ophiocordyceps entomopathogen to insect associate is accompanied by gene loss and intensified selection.</title>
        <authorList>
            <person name="Ward C.M."/>
            <person name="Onetto C.A."/>
            <person name="Borneman A.R."/>
        </authorList>
    </citation>
    <scope>NUCLEOTIDE SEQUENCE [LARGE SCALE GENOMIC DNA]</scope>
    <source>
        <strain evidence="10">AWRI1</strain>
        <tissue evidence="10">Single Adult Female</tissue>
    </source>
</reference>
<dbReference type="GO" id="GO:0007165">
    <property type="term" value="P:signal transduction"/>
    <property type="evidence" value="ECO:0007669"/>
    <property type="project" value="TreeGrafter"/>
</dbReference>
<protein>
    <recommendedName>
        <fullName evidence="1">protein-tyrosine-phosphatase</fullName>
        <ecNumber evidence="1">3.1.3.48</ecNumber>
    </recommendedName>
</protein>
<dbReference type="EMBL" id="JBBCAQ010000010">
    <property type="protein sequence ID" value="KAK7602286.1"/>
    <property type="molecule type" value="Genomic_DNA"/>
</dbReference>
<feature type="active site" description="Phosphocysteine intermediate" evidence="5">
    <location>
        <position position="1405"/>
    </location>
</feature>
<keyword evidence="7" id="KW-1133">Transmembrane helix</keyword>
<feature type="compositionally biased region" description="Polar residues" evidence="6">
    <location>
        <begin position="237"/>
        <end position="258"/>
    </location>
</feature>
<evidence type="ECO:0000256" key="5">
    <source>
        <dbReference type="PIRSR" id="PIRSR608356-50"/>
    </source>
</evidence>
<dbReference type="PANTHER" id="PTHR46198:SF4">
    <property type="entry name" value="PROTEIN-TYROSINE-PHOSPHATASE"/>
    <property type="match status" value="1"/>
</dbReference>
<name>A0AAN9Y7T4_9HEMI</name>
<dbReference type="SUPFAM" id="SSF52799">
    <property type="entry name" value="(Phosphotyrosine protein) phosphatases II"/>
    <property type="match status" value="1"/>
</dbReference>
<keyword evidence="7" id="KW-0472">Membrane</keyword>
<dbReference type="SMART" id="SM00194">
    <property type="entry name" value="PTPc"/>
    <property type="match status" value="1"/>
</dbReference>
<evidence type="ECO:0000256" key="1">
    <source>
        <dbReference type="ARBA" id="ARBA00013064"/>
    </source>
</evidence>
<dbReference type="InterPro" id="IPR029021">
    <property type="entry name" value="Prot-tyrosine_phosphatase-like"/>
</dbReference>
<dbReference type="PROSITE" id="PS00383">
    <property type="entry name" value="TYR_PHOSPHATASE_1"/>
    <property type="match status" value="1"/>
</dbReference>
<sequence length="1477" mass="159050">MLVGFLVYWGVLRGKCAATISNDLLNATTEAASNSSAIGAFLTQHHDPSVVSFKDADAEESETTKDSLPANAPRRAQRPRSRLAGGSSRSLTSSAGNASEWQHNDTNRVDSPEATPERISRGKKKFVYSGQTVGSHELSSPSVPKLSDNAVPRSFEFEKVPPDIQSPYPQQRRGDAGYDRYSIGNTDDDIDSIRNFNMAAGTRKVDIVHVVKKPHGFLSPPPLHSSPTSAKHDQPSVPANSAPYTHSGENPSGVSSPSLFFVPPKKRANSNDSTVSRPPHVALHPKIAVDAPPVGFNVGDLDVPANKNEIWKKPPSKLVASSSSAATISPAYPKRTHNIIGPEENGGKSSLPTTSTAWALASMRTTDTAGPKQWRHPIPVVSSSPSSLLKKNGHAGREPSAFDSEKGSSIAGGTGSGSSSNLAVGVKPFVSWSTRLQKTTTEPAKDLTLTSTVTTPIDVVNNTPSIAYAEPKLTKIVNTWTASIRGKSDEKTENEGTNIVLKIPSTPNSTHSDTNVATETHFSMVGSQRKANASNDIIQNDVSSVFDREDGVYGADQHPEGRVDFPSSIDATTSRTRSSTVEDVTIKNASSNIGSLTTKVTTLSYANSTTAPESEHRISQAAMNSSDVASDSPLPASDTFYGDEDTQQPSSVTTMATLTLVPVSRTPSNSLSSEHRQDKPTSTITGSDGAIIAASDNLTTLAHPANGSFSNVSRSATDFVSSKSVLTTTAAQPLPDDQPLTNMIMNVFTESINWNSTAPTGHNTTVHASDAIDLTTSLTHDYSSDFLEKEEDFLSDTEATTNSNWSNFTLLSSRTVSSFLTTRLPSSVWPTFTATFTSQPITMTNPISRITTDSTTPVTTTSSTTITPIITSSPPNASTSSATTAQPSSTTTTGPTSTTFKPTPISSTSPTTTIGPSSTSTPPTPTTPITSKATVGPTTASTSRTTAAPTSPKSTALPTSTTAPTTTFRTTTSPTTPTEPSTTIKPKIGANNMPGYLKLVFKTTVADICETSTLKENLIQFITQRSLRVQSKNQVMMMIDPEECREPSHSTRSIPVALYVVDEFGGYDKSLVDEMKSLLEDDTVANNTLAIHEIVFRENVPNTSRVIAAIVITCIAAVCFVLLVFLMCAIRSRQKTNYGQRCTPVSVDDYNLDNISEYNSVRRRGHSRMSRRSYSNPSFDDPVSPSKTLNLLGLTKAVENRAALDAEFTRIPTIAAKADELPAGVEVKNRYANVIPLPETRVSLDPDDRGDDSADDYINANYVKGFEGADKFYIACQGPLASTIQDFWKMIWNEQTKIIIMLTGLTENGVEKCADYLPPSEVLDCHRLFGDYQITLKKREVKEKYVISSLQLKNMETNLWREVTHLWYTNWPAQGVPSEQSSIIAFLIEARAYTRNNKGPIVVHCSPGTGRTGTVIAIDICIRDYESSRTVNVPTTVSAIRRCRAGAVQTKEQYAFIYKVLVLYAKKLNGGTALDSM</sequence>
<dbReference type="GO" id="GO:0030054">
    <property type="term" value="C:cell junction"/>
    <property type="evidence" value="ECO:0007669"/>
    <property type="project" value="TreeGrafter"/>
</dbReference>
<feature type="region of interest" description="Disordered" evidence="6">
    <location>
        <begin position="553"/>
        <end position="576"/>
    </location>
</feature>
<feature type="region of interest" description="Disordered" evidence="6">
    <location>
        <begin position="607"/>
        <end position="649"/>
    </location>
</feature>
<feature type="region of interest" description="Disordered" evidence="6">
    <location>
        <begin position="218"/>
        <end position="279"/>
    </location>
</feature>
<feature type="region of interest" description="Disordered" evidence="6">
    <location>
        <begin position="55"/>
        <end position="124"/>
    </location>
</feature>
<accession>A0AAN9Y7T4</accession>
<keyword evidence="3" id="KW-0378">Hydrolase</keyword>
<feature type="compositionally biased region" description="Low complexity" evidence="6">
    <location>
        <begin position="848"/>
        <end position="983"/>
    </location>
</feature>
<evidence type="ECO:0000256" key="2">
    <source>
        <dbReference type="ARBA" id="ARBA00022553"/>
    </source>
</evidence>
<keyword evidence="7" id="KW-0812">Transmembrane</keyword>
<comment type="caution">
    <text evidence="10">The sequence shown here is derived from an EMBL/GenBank/DDBJ whole genome shotgun (WGS) entry which is preliminary data.</text>
</comment>
<evidence type="ECO:0000313" key="10">
    <source>
        <dbReference type="EMBL" id="KAK7602286.1"/>
    </source>
</evidence>
<keyword evidence="4" id="KW-0904">Protein phosphatase</keyword>
<dbReference type="FunFam" id="3.90.190.10:FF:000098">
    <property type="entry name" value="Protein-tryrosine phosphatase"/>
    <property type="match status" value="1"/>
</dbReference>
<dbReference type="PRINTS" id="PR00700">
    <property type="entry name" value="PRTYPHPHTASE"/>
</dbReference>
<feature type="compositionally biased region" description="Basic and acidic residues" evidence="6">
    <location>
        <begin position="553"/>
        <end position="563"/>
    </location>
</feature>
<feature type="region of interest" description="Disordered" evidence="6">
    <location>
        <begin position="366"/>
        <end position="422"/>
    </location>
</feature>
<dbReference type="Gene3D" id="3.90.190.10">
    <property type="entry name" value="Protein tyrosine phosphatase superfamily"/>
    <property type="match status" value="1"/>
</dbReference>
<dbReference type="InterPro" id="IPR008356">
    <property type="entry name" value="Tyr_Pase_KIM-con"/>
</dbReference>
<dbReference type="GO" id="GO:0005829">
    <property type="term" value="C:cytosol"/>
    <property type="evidence" value="ECO:0007669"/>
    <property type="project" value="TreeGrafter"/>
</dbReference>
<evidence type="ECO:0000259" key="8">
    <source>
        <dbReference type="PROSITE" id="PS50055"/>
    </source>
</evidence>
<dbReference type="Pfam" id="PF00102">
    <property type="entry name" value="Y_phosphatase"/>
    <property type="match status" value="1"/>
</dbReference>
<feature type="transmembrane region" description="Helical" evidence="7">
    <location>
        <begin position="1106"/>
        <end position="1130"/>
    </location>
</feature>
<evidence type="ECO:0000256" key="6">
    <source>
        <dbReference type="SAM" id="MobiDB-lite"/>
    </source>
</evidence>